<dbReference type="Gene3D" id="4.10.1000.10">
    <property type="entry name" value="Zinc finger, CCCH-type"/>
    <property type="match status" value="2"/>
</dbReference>
<dbReference type="GO" id="GO:0003677">
    <property type="term" value="F:DNA binding"/>
    <property type="evidence" value="ECO:0007669"/>
    <property type="project" value="UniProtKB-KW"/>
</dbReference>
<feature type="zinc finger region" description="C3H1-type" evidence="6">
    <location>
        <begin position="892"/>
        <end position="920"/>
    </location>
</feature>
<keyword evidence="2" id="KW-0677">Repeat</keyword>
<feature type="domain" description="C3H1-type" evidence="8">
    <location>
        <begin position="812"/>
        <end position="840"/>
    </location>
</feature>
<feature type="zinc finger region" description="C3H1-type" evidence="6">
    <location>
        <begin position="646"/>
        <end position="674"/>
    </location>
</feature>
<feature type="compositionally biased region" description="Polar residues" evidence="7">
    <location>
        <begin position="110"/>
        <end position="120"/>
    </location>
</feature>
<feature type="zinc finger region" description="C3H1-type" evidence="6">
    <location>
        <begin position="697"/>
        <end position="725"/>
    </location>
</feature>
<evidence type="ECO:0000313" key="10">
    <source>
        <dbReference type="Proteomes" id="UP000516314"/>
    </source>
</evidence>
<dbReference type="GO" id="GO:0008270">
    <property type="term" value="F:zinc ion binding"/>
    <property type="evidence" value="ECO:0007669"/>
    <property type="project" value="UniProtKB-KW"/>
</dbReference>
<dbReference type="Proteomes" id="UP000516314">
    <property type="component" value="Chromosome 3"/>
</dbReference>
<gene>
    <name evidence="9" type="ORF">AT9943_LOCUS10837</name>
</gene>
<accession>A0A7G2ELC8</accession>
<dbReference type="AlphaFoldDB" id="A0A7G2ELC8"/>
<dbReference type="GO" id="GO:0003729">
    <property type="term" value="F:mRNA binding"/>
    <property type="evidence" value="ECO:0007669"/>
    <property type="project" value="UniProtKB-ARBA"/>
</dbReference>
<keyword evidence="1 6" id="KW-0479">Metal-binding</keyword>
<dbReference type="PROSITE" id="PS50103">
    <property type="entry name" value="ZF_C3H1"/>
    <property type="match status" value="6"/>
</dbReference>
<dbReference type="EMBL" id="LR881468">
    <property type="protein sequence ID" value="CAD5322854.1"/>
    <property type="molecule type" value="Genomic_DNA"/>
</dbReference>
<dbReference type="SMART" id="SM00356">
    <property type="entry name" value="ZnF_C3H1"/>
    <property type="match status" value="6"/>
</dbReference>
<feature type="region of interest" description="Disordered" evidence="7">
    <location>
        <begin position="1"/>
        <end position="141"/>
    </location>
</feature>
<evidence type="ECO:0000256" key="1">
    <source>
        <dbReference type="ARBA" id="ARBA00022723"/>
    </source>
</evidence>
<evidence type="ECO:0000256" key="3">
    <source>
        <dbReference type="ARBA" id="ARBA00022771"/>
    </source>
</evidence>
<feature type="compositionally biased region" description="Polar residues" evidence="7">
    <location>
        <begin position="70"/>
        <end position="87"/>
    </location>
</feature>
<dbReference type="SUPFAM" id="SSF90229">
    <property type="entry name" value="CCCH zinc finger"/>
    <property type="match status" value="6"/>
</dbReference>
<dbReference type="PANTHER" id="PTHR12506:SF82">
    <property type="entry name" value="ZINC FINGER CCCH DOMAIN-CONTAINING PROTEIN 64-RELATED"/>
    <property type="match status" value="1"/>
</dbReference>
<feature type="domain" description="C3H1-type" evidence="8">
    <location>
        <begin position="945"/>
        <end position="973"/>
    </location>
</feature>
<dbReference type="InterPro" id="IPR000571">
    <property type="entry name" value="Znf_CCCH"/>
</dbReference>
<sequence>MDLASKKNTANVGSKEIDPIKPKSPRSSLSPFSLKLGDNVPRNPHFDPKKMDPLVKHQPPKSLEPPPATRGTNSEGDLKHNTYSSDGDSLAMRKNAPKNLHYDPKKIVPLTTSETYSPSARNHHHHRTKSPDKKRAPRHNGDYAYGDNLVVCSGGGAILNEEFAVNGCMHPSAFLPRLLPSKKTRKAKSDSDPVDLGPYAAARGKTKSHGGGDHCNSMKPEPLVACAAGPTDDTAYIDFDVRTIGSKFLAALFLSSSSDQSSIFCTEMLMKHCFVSHNANDLCFSFSNSKFNLASCPKKPPRLTCVVNVGFQDIAEVIHNKVLIAAGTSAVIGQLSKPFTSVVLYGKNLDFRSVFQAGGFPSTHSSSVVAAATAIAFERGFADSIFGLTVVYAGLIMYDAQGVRREVGKHAKVLNKLTANARRSEVMSLKGNESNKALTSEEISEEIAPPLKESIGHTEVEVIAGALFGFLVTLSVYSLIYALQPSYAAAASTVSPAPPPPQQPLPPKTGLSSLYGSSADHYFPDTTYRFLARDGSEALSNYSGTLASSSSMYHHLPNTTASHLAYPQLLQHQEVAWPPGVEVPGAASAVEPLPPGVKRTSEALYYPTLLGAHNTIGQTEAWYTTDYFTKRPKLESTSHLPIYPQRAGEKDCTHYMQTRTCKFGESCRFDHPIWVPEGGIPDWKEAPVVPNEEYPERPGEPDCPYYIKTQRCKYGSKCKFNHPREEAAVSVETQDSLPERPSEPMCTFYMKTGKCKFGLSCKFHHPKDIQLPSSSQDIGSSVGLTSEPDATNNPHVTFTPALYHNSKGLPVRSGEVDCPFYLKTGSCKYGATCRYNHPERTAFIPQAAGVNYSLVSSNTANLNLGLVTPATSFYQTLTQPTLGVISATYPQRPGQSECDYYMKTGECKFGERCKFHHPADRLSAMTKQAPQQPNVKLSLAGYPRREGALNCPYYMKTGTCKYGATCKFDHPPPGEVMAKTTSEADAAGATNTDTTQ</sequence>
<evidence type="ECO:0000256" key="6">
    <source>
        <dbReference type="PROSITE-ProRule" id="PRU00723"/>
    </source>
</evidence>
<feature type="compositionally biased region" description="Polar residues" evidence="7">
    <location>
        <begin position="1"/>
        <end position="12"/>
    </location>
</feature>
<keyword evidence="3 6" id="KW-0863">Zinc-finger</keyword>
<dbReference type="PANTHER" id="PTHR12506">
    <property type="entry name" value="PROTEIN PHOSPHATASE RELATED"/>
    <property type="match status" value="1"/>
</dbReference>
<evidence type="ECO:0000256" key="5">
    <source>
        <dbReference type="ARBA" id="ARBA00023125"/>
    </source>
</evidence>
<dbReference type="FunFam" id="4.10.1000.10:FF:000033">
    <property type="entry name" value="zinc finger CCCH domain-containing protein 37"/>
    <property type="match status" value="1"/>
</dbReference>
<name>A0A7G2ELC8_ARATH</name>
<dbReference type="InterPro" id="IPR003832">
    <property type="entry name" value="DUF212"/>
</dbReference>
<feature type="domain" description="C3H1-type" evidence="8">
    <location>
        <begin position="697"/>
        <end position="725"/>
    </location>
</feature>
<dbReference type="Pfam" id="PF02681">
    <property type="entry name" value="DUF212"/>
    <property type="match status" value="1"/>
</dbReference>
<feature type="domain" description="C3H1-type" evidence="8">
    <location>
        <begin position="740"/>
        <end position="768"/>
    </location>
</feature>
<evidence type="ECO:0000313" key="9">
    <source>
        <dbReference type="EMBL" id="CAD5322854.1"/>
    </source>
</evidence>
<dbReference type="InterPro" id="IPR050974">
    <property type="entry name" value="Plant_ZF_CCCH"/>
</dbReference>
<proteinExistence type="predicted"/>
<feature type="region of interest" description="Disordered" evidence="7">
    <location>
        <begin position="772"/>
        <end position="791"/>
    </location>
</feature>
<feature type="domain" description="C3H1-type" evidence="8">
    <location>
        <begin position="892"/>
        <end position="920"/>
    </location>
</feature>
<feature type="region of interest" description="Disordered" evidence="7">
    <location>
        <begin position="492"/>
        <end position="511"/>
    </location>
</feature>
<reference evidence="9 10" key="1">
    <citation type="submission" date="2020-09" db="EMBL/GenBank/DDBJ databases">
        <authorList>
            <person name="Ashkenazy H."/>
        </authorList>
    </citation>
    <scope>NUCLEOTIDE SEQUENCE [LARGE SCALE GENOMIC DNA]</scope>
    <source>
        <strain evidence="10">cv. Cdm-0</strain>
    </source>
</reference>
<feature type="zinc finger region" description="C3H1-type" evidence="6">
    <location>
        <begin position="945"/>
        <end position="973"/>
    </location>
</feature>
<feature type="compositionally biased region" description="Pro residues" evidence="7">
    <location>
        <begin position="496"/>
        <end position="507"/>
    </location>
</feature>
<keyword evidence="4 6" id="KW-0862">Zinc</keyword>
<feature type="compositionally biased region" description="Basic and acidic residues" evidence="7">
    <location>
        <begin position="44"/>
        <end position="55"/>
    </location>
</feature>
<evidence type="ECO:0000256" key="2">
    <source>
        <dbReference type="ARBA" id="ARBA00022737"/>
    </source>
</evidence>
<feature type="compositionally biased region" description="Low complexity" evidence="7">
    <location>
        <begin position="984"/>
        <end position="996"/>
    </location>
</feature>
<protein>
    <submittedName>
        <fullName evidence="9">(thale cress) hypothetical protein</fullName>
    </submittedName>
</protein>
<organism evidence="9 10">
    <name type="scientific">Arabidopsis thaliana</name>
    <name type="common">Mouse-ear cress</name>
    <dbReference type="NCBI Taxonomy" id="3702"/>
    <lineage>
        <taxon>Eukaryota</taxon>
        <taxon>Viridiplantae</taxon>
        <taxon>Streptophyta</taxon>
        <taxon>Embryophyta</taxon>
        <taxon>Tracheophyta</taxon>
        <taxon>Spermatophyta</taxon>
        <taxon>Magnoliopsida</taxon>
        <taxon>eudicotyledons</taxon>
        <taxon>Gunneridae</taxon>
        <taxon>Pentapetalae</taxon>
        <taxon>rosids</taxon>
        <taxon>malvids</taxon>
        <taxon>Brassicales</taxon>
        <taxon>Brassicaceae</taxon>
        <taxon>Camelineae</taxon>
        <taxon>Arabidopsis</taxon>
    </lineage>
</organism>
<feature type="domain" description="C3H1-type" evidence="8">
    <location>
        <begin position="646"/>
        <end position="674"/>
    </location>
</feature>
<dbReference type="FunFam" id="2.30.30.1190:FF:000004">
    <property type="entry name" value="Zinc finger CCCH domain-containing protein 37"/>
    <property type="match status" value="1"/>
</dbReference>
<feature type="zinc finger region" description="C3H1-type" evidence="6">
    <location>
        <begin position="812"/>
        <end position="840"/>
    </location>
</feature>
<feature type="region of interest" description="Disordered" evidence="7">
    <location>
        <begin position="977"/>
        <end position="996"/>
    </location>
</feature>
<feature type="zinc finger region" description="C3H1-type" evidence="6">
    <location>
        <begin position="740"/>
        <end position="768"/>
    </location>
</feature>
<dbReference type="InterPro" id="IPR036855">
    <property type="entry name" value="Znf_CCCH_sf"/>
</dbReference>
<evidence type="ECO:0000256" key="4">
    <source>
        <dbReference type="ARBA" id="ARBA00022833"/>
    </source>
</evidence>
<dbReference type="Pfam" id="PF00642">
    <property type="entry name" value="zf-CCCH"/>
    <property type="match status" value="6"/>
</dbReference>
<evidence type="ECO:0000259" key="8">
    <source>
        <dbReference type="PROSITE" id="PS50103"/>
    </source>
</evidence>
<evidence type="ECO:0000256" key="7">
    <source>
        <dbReference type="SAM" id="MobiDB-lite"/>
    </source>
</evidence>
<dbReference type="Gene3D" id="2.30.30.1190">
    <property type="match status" value="2"/>
</dbReference>
<keyword evidence="5" id="KW-0238">DNA-binding</keyword>